<dbReference type="AlphaFoldDB" id="F9U8R1"/>
<organism evidence="10 11">
    <name type="scientific">Thiocapsa marina 5811</name>
    <dbReference type="NCBI Taxonomy" id="768671"/>
    <lineage>
        <taxon>Bacteria</taxon>
        <taxon>Pseudomonadati</taxon>
        <taxon>Pseudomonadota</taxon>
        <taxon>Gammaproteobacteria</taxon>
        <taxon>Chromatiales</taxon>
        <taxon>Chromatiaceae</taxon>
        <taxon>Thiocapsa</taxon>
    </lineage>
</organism>
<dbReference type="STRING" id="768671.ThimaDRAFT_1313"/>
<dbReference type="GO" id="GO:0000287">
    <property type="term" value="F:magnesium ion binding"/>
    <property type="evidence" value="ECO:0007669"/>
    <property type="project" value="UniProtKB-UniRule"/>
</dbReference>
<evidence type="ECO:0000256" key="5">
    <source>
        <dbReference type="ARBA" id="ARBA00022801"/>
    </source>
</evidence>
<dbReference type="PANTHER" id="PTHR33653:SF1">
    <property type="entry name" value="RIBONUCLEASE VAPC2"/>
    <property type="match status" value="1"/>
</dbReference>
<dbReference type="GO" id="GO:0004540">
    <property type="term" value="F:RNA nuclease activity"/>
    <property type="evidence" value="ECO:0007669"/>
    <property type="project" value="InterPro"/>
</dbReference>
<keyword evidence="4 8" id="KW-0479">Metal-binding</keyword>
<protein>
    <recommendedName>
        <fullName evidence="8">Ribonuclease VapC</fullName>
        <shortName evidence="8">RNase VapC</shortName>
        <ecNumber evidence="8">3.1.-.-</ecNumber>
    </recommendedName>
    <alternativeName>
        <fullName evidence="8">Toxin VapC</fullName>
    </alternativeName>
</protein>
<evidence type="ECO:0000256" key="8">
    <source>
        <dbReference type="HAMAP-Rule" id="MF_00265"/>
    </source>
</evidence>
<dbReference type="Pfam" id="PF01850">
    <property type="entry name" value="PIN"/>
    <property type="match status" value="1"/>
</dbReference>
<evidence type="ECO:0000256" key="1">
    <source>
        <dbReference type="ARBA" id="ARBA00001946"/>
    </source>
</evidence>
<feature type="domain" description="PIN" evidence="9">
    <location>
        <begin position="5"/>
        <end position="124"/>
    </location>
</feature>
<keyword evidence="8" id="KW-0800">Toxin</keyword>
<evidence type="ECO:0000259" key="9">
    <source>
        <dbReference type="Pfam" id="PF01850"/>
    </source>
</evidence>
<comment type="cofactor">
    <cofactor evidence="1 8">
        <name>Mg(2+)</name>
        <dbReference type="ChEBI" id="CHEBI:18420"/>
    </cofactor>
</comment>
<comment type="function">
    <text evidence="8">Toxic component of a toxin-antitoxin (TA) system. An RNase.</text>
</comment>
<evidence type="ECO:0000256" key="6">
    <source>
        <dbReference type="ARBA" id="ARBA00022842"/>
    </source>
</evidence>
<dbReference type="Gene3D" id="3.40.50.1010">
    <property type="entry name" value="5'-nuclease"/>
    <property type="match status" value="1"/>
</dbReference>
<evidence type="ECO:0000313" key="11">
    <source>
        <dbReference type="Proteomes" id="UP000005459"/>
    </source>
</evidence>
<dbReference type="OrthoDB" id="9796690at2"/>
<keyword evidence="2 8" id="KW-1277">Toxin-antitoxin system</keyword>
<dbReference type="SUPFAM" id="SSF88723">
    <property type="entry name" value="PIN domain-like"/>
    <property type="match status" value="1"/>
</dbReference>
<dbReference type="GO" id="GO:0016787">
    <property type="term" value="F:hydrolase activity"/>
    <property type="evidence" value="ECO:0007669"/>
    <property type="project" value="UniProtKB-KW"/>
</dbReference>
<accession>F9U8R1</accession>
<dbReference type="CDD" id="cd18753">
    <property type="entry name" value="PIN_VapC4-5_FitB-like"/>
    <property type="match status" value="1"/>
</dbReference>
<evidence type="ECO:0000256" key="7">
    <source>
        <dbReference type="ARBA" id="ARBA00038093"/>
    </source>
</evidence>
<dbReference type="Proteomes" id="UP000005459">
    <property type="component" value="Unassembled WGS sequence"/>
</dbReference>
<evidence type="ECO:0000313" key="10">
    <source>
        <dbReference type="EMBL" id="EGV19169.1"/>
    </source>
</evidence>
<dbReference type="InterPro" id="IPR022907">
    <property type="entry name" value="VapC_family"/>
</dbReference>
<feature type="binding site" evidence="8">
    <location>
        <position position="7"/>
    </location>
    <ligand>
        <name>Mg(2+)</name>
        <dbReference type="ChEBI" id="CHEBI:18420"/>
    </ligand>
</feature>
<evidence type="ECO:0000256" key="4">
    <source>
        <dbReference type="ARBA" id="ARBA00022723"/>
    </source>
</evidence>
<dbReference type="GO" id="GO:0090729">
    <property type="term" value="F:toxin activity"/>
    <property type="evidence" value="ECO:0007669"/>
    <property type="project" value="UniProtKB-KW"/>
</dbReference>
<name>F9U8R1_9GAMM</name>
<dbReference type="EC" id="3.1.-.-" evidence="8"/>
<dbReference type="InterPro" id="IPR029060">
    <property type="entry name" value="PIN-like_dom_sf"/>
</dbReference>
<dbReference type="eggNOG" id="COG1487">
    <property type="taxonomic scope" value="Bacteria"/>
</dbReference>
<evidence type="ECO:0000256" key="2">
    <source>
        <dbReference type="ARBA" id="ARBA00022649"/>
    </source>
</evidence>
<dbReference type="EMBL" id="AFWV01000004">
    <property type="protein sequence ID" value="EGV19169.1"/>
    <property type="molecule type" value="Genomic_DNA"/>
</dbReference>
<feature type="binding site" evidence="8">
    <location>
        <position position="98"/>
    </location>
    <ligand>
        <name>Mg(2+)</name>
        <dbReference type="ChEBI" id="CHEBI:18420"/>
    </ligand>
</feature>
<proteinExistence type="inferred from homology"/>
<evidence type="ECO:0000256" key="3">
    <source>
        <dbReference type="ARBA" id="ARBA00022722"/>
    </source>
</evidence>
<keyword evidence="3 8" id="KW-0540">Nuclease</keyword>
<dbReference type="InterPro" id="IPR002716">
    <property type="entry name" value="PIN_dom"/>
</dbReference>
<comment type="similarity">
    <text evidence="7 8">Belongs to the PINc/VapC protein family.</text>
</comment>
<keyword evidence="5 8" id="KW-0378">Hydrolase</keyword>
<dbReference type="PANTHER" id="PTHR33653">
    <property type="entry name" value="RIBONUCLEASE VAPC2"/>
    <property type="match status" value="1"/>
</dbReference>
<reference evidence="10 11" key="1">
    <citation type="submission" date="2011-06" db="EMBL/GenBank/DDBJ databases">
        <title>The draft genome of Thiocapsa marina 5811.</title>
        <authorList>
            <consortium name="US DOE Joint Genome Institute (JGI-PGF)"/>
            <person name="Lucas S."/>
            <person name="Han J."/>
            <person name="Cheng J.-F."/>
            <person name="Goodwin L."/>
            <person name="Pitluck S."/>
            <person name="Peters L."/>
            <person name="Land M.L."/>
            <person name="Hauser L."/>
            <person name="Vogl K."/>
            <person name="Liu Z."/>
            <person name="Imhoff J."/>
            <person name="Thiel V."/>
            <person name="Frigaard N.-U."/>
            <person name="Bryant D."/>
            <person name="Woyke T.J."/>
        </authorList>
    </citation>
    <scope>NUCLEOTIDE SEQUENCE [LARGE SCALE GENOMIC DNA]</scope>
    <source>
        <strain evidence="10 11">5811</strain>
    </source>
</reference>
<keyword evidence="11" id="KW-1185">Reference proteome</keyword>
<dbReference type="HAMAP" id="MF_00265">
    <property type="entry name" value="VapC_Nob1"/>
    <property type="match status" value="1"/>
</dbReference>
<sequence length="129" mass="14275">MRRALIDTNIYSLAMRGEPDVVDRLQQLDDLAFSVVSLGELLAGFRAGHREAKNRQELGRFLDSPRVRLLAADEETADFYAAIVVALKRAGTPIPTNDIWIAAVAQRHGLPVYTRDAHFQAVPGLLLIP</sequence>
<dbReference type="InterPro" id="IPR050556">
    <property type="entry name" value="Type_II_TA_system_RNase"/>
</dbReference>
<gene>
    <name evidence="8" type="primary">vapC</name>
    <name evidence="10" type="ORF">ThimaDRAFT_1313</name>
</gene>
<keyword evidence="6 8" id="KW-0460">Magnesium</keyword>
<dbReference type="RefSeq" id="WP_007192190.1">
    <property type="nucleotide sequence ID" value="NZ_AFWV01000004.1"/>
</dbReference>